<protein>
    <submittedName>
        <fullName evidence="5">Cytochrome C peroxidase</fullName>
    </submittedName>
</protein>
<evidence type="ECO:0000259" key="4">
    <source>
        <dbReference type="Pfam" id="PF03150"/>
    </source>
</evidence>
<sequence>MQITKLIFQAILLIPVIASAHGPQPTPLQNVPIPSVPGLLDSNDPIVVDKAKAIVLGKALFWDVNVGSDGMACASCHFHAGADRRVKNQLNPGQKGLDTNSQTFQPLASGVVGGPNYTLSAADFPSFDYHDPLLQSSGISFTSDDVVGSAGTFSGEYASVNQFSGMNDQCKRAADPIFHIGAVGSRRVEPRNAPSVINAVFNHRNFWDGRANNIYNGFSPWGERDPNNGLWLKTGARSVIPYRLHLENSSLASQAMAPALNNVEMSCNQRNWPEIGRKLLLRQPLQNQAVHHADSVLGVYSLSSLDKQRPGLNTTYKNLIMQAFNTKFWSFSGSVPIQVPSGHTPYNQMEANFSMFFGLALQLYQSTLISDQSEFDLSPRDPITLEPTWQGLGKTADEISALTDGYETFSAVHCNLCHSGPAFTKAAIVLNSTLVTPKANSYYGSADSPIAYGLNAFGDGLAGQAAGISQNISLITRDTVTAGSRLLDFGFANSGVNDPNTDPGIAGIDDFGHPLSFADQYVDYLLGQYAAVLDPGVKTVRSCDFIVPLSVNIPASFPDKFSSSDGIQLDGSRENNLRQQNCNYSAYIPTIAAANAALISAPAKLAVSKQGVFKVPSLRNVELTGPYMHNGGMATLEQVVEFYTRKGNFNNPDKHLTVNQVLLQFDAGQRADLVAFLKSLTDNRVRYEKAPFDHPAIAVPNGQVGDNRALIAGNAMAAGLAKDEYLLIPAVGADGSPTPLLGFDTYLAQ</sequence>
<evidence type="ECO:0000313" key="6">
    <source>
        <dbReference type="Proteomes" id="UP000676649"/>
    </source>
</evidence>
<dbReference type="InterPro" id="IPR036909">
    <property type="entry name" value="Cyt_c-like_dom_sf"/>
</dbReference>
<dbReference type="Proteomes" id="UP000676649">
    <property type="component" value="Chromosome"/>
</dbReference>
<keyword evidence="2" id="KW-0560">Oxidoreductase</keyword>
<dbReference type="EMBL" id="CP073754">
    <property type="protein sequence ID" value="QWF69825.1"/>
    <property type="molecule type" value="Genomic_DNA"/>
</dbReference>
<keyword evidence="5" id="KW-0575">Peroxidase</keyword>
<dbReference type="InterPro" id="IPR004852">
    <property type="entry name" value="Di-haem_cyt_c_peroxidsae"/>
</dbReference>
<dbReference type="Gene3D" id="1.10.760.10">
    <property type="entry name" value="Cytochrome c-like domain"/>
    <property type="match status" value="2"/>
</dbReference>
<gene>
    <name evidence="5" type="ORF">KEF85_10665</name>
</gene>
<dbReference type="SUPFAM" id="SSF46626">
    <property type="entry name" value="Cytochrome c"/>
    <property type="match status" value="2"/>
</dbReference>
<comment type="subcellular location">
    <subcellularLocation>
        <location evidence="1">Cell envelope</location>
    </subcellularLocation>
</comment>
<evidence type="ECO:0000313" key="5">
    <source>
        <dbReference type="EMBL" id="QWF69825.1"/>
    </source>
</evidence>
<dbReference type="GO" id="GO:0009055">
    <property type="term" value="F:electron transfer activity"/>
    <property type="evidence" value="ECO:0007669"/>
    <property type="project" value="InterPro"/>
</dbReference>
<evidence type="ECO:0000256" key="3">
    <source>
        <dbReference type="SAM" id="SignalP"/>
    </source>
</evidence>
<proteinExistence type="predicted"/>
<feature type="domain" description="Di-haem cytochrome c peroxidase" evidence="4">
    <location>
        <begin position="181"/>
        <end position="376"/>
    </location>
</feature>
<dbReference type="PANTHER" id="PTHR30600">
    <property type="entry name" value="CYTOCHROME C PEROXIDASE-RELATED"/>
    <property type="match status" value="1"/>
</dbReference>
<evidence type="ECO:0000256" key="2">
    <source>
        <dbReference type="ARBA" id="ARBA00023002"/>
    </source>
</evidence>
<dbReference type="GO" id="GO:0030313">
    <property type="term" value="C:cell envelope"/>
    <property type="evidence" value="ECO:0007669"/>
    <property type="project" value="UniProtKB-SubCell"/>
</dbReference>
<dbReference type="RefSeq" id="WP_215580353.1">
    <property type="nucleotide sequence ID" value="NZ_CP073754.1"/>
</dbReference>
<evidence type="ECO:0000256" key="1">
    <source>
        <dbReference type="ARBA" id="ARBA00004196"/>
    </source>
</evidence>
<reference evidence="5" key="1">
    <citation type="submission" date="2021-04" db="EMBL/GenBank/DDBJ databases">
        <title>Draft genome sequence data of methanotrophic Methylovulum sp. strain S1L and Methylomonas sp. strain S2AM isolated from boreal lake water columns.</title>
        <authorList>
            <person name="Rissanen A.J."/>
            <person name="Mangayil R."/>
            <person name="Svenning M.M."/>
            <person name="Khanongnuch R."/>
        </authorList>
    </citation>
    <scope>NUCLEOTIDE SEQUENCE</scope>
    <source>
        <strain evidence="5">S2AM</strain>
    </source>
</reference>
<name>A0A975MLM1_9GAMM</name>
<dbReference type="InterPro" id="IPR051395">
    <property type="entry name" value="Cytochrome_c_Peroxidase/MauG"/>
</dbReference>
<dbReference type="GO" id="GO:0020037">
    <property type="term" value="F:heme binding"/>
    <property type="evidence" value="ECO:0007669"/>
    <property type="project" value="InterPro"/>
</dbReference>
<feature type="chain" id="PRO_5036916080" evidence="3">
    <location>
        <begin position="21"/>
        <end position="749"/>
    </location>
</feature>
<organism evidence="5 6">
    <name type="scientific">Methylomonas paludis</name>
    <dbReference type="NCBI Taxonomy" id="1173101"/>
    <lineage>
        <taxon>Bacteria</taxon>
        <taxon>Pseudomonadati</taxon>
        <taxon>Pseudomonadota</taxon>
        <taxon>Gammaproteobacteria</taxon>
        <taxon>Methylococcales</taxon>
        <taxon>Methylococcaceae</taxon>
        <taxon>Methylomonas</taxon>
    </lineage>
</organism>
<keyword evidence="3" id="KW-0732">Signal</keyword>
<dbReference type="KEGG" id="mpad:KEF85_10665"/>
<accession>A0A975MLM1</accession>
<feature type="signal peptide" evidence="3">
    <location>
        <begin position="1"/>
        <end position="20"/>
    </location>
</feature>
<dbReference type="Pfam" id="PF03150">
    <property type="entry name" value="CCP_MauG"/>
    <property type="match status" value="1"/>
</dbReference>
<dbReference type="GO" id="GO:0004130">
    <property type="term" value="F:cytochrome-c peroxidase activity"/>
    <property type="evidence" value="ECO:0007669"/>
    <property type="project" value="TreeGrafter"/>
</dbReference>
<dbReference type="AlphaFoldDB" id="A0A975MLM1"/>
<keyword evidence="6" id="KW-1185">Reference proteome</keyword>